<organism evidence="7 8">
    <name type="scientific">Arachis hypogaea</name>
    <name type="common">Peanut</name>
    <dbReference type="NCBI Taxonomy" id="3818"/>
    <lineage>
        <taxon>Eukaryota</taxon>
        <taxon>Viridiplantae</taxon>
        <taxon>Streptophyta</taxon>
        <taxon>Embryophyta</taxon>
        <taxon>Tracheophyta</taxon>
        <taxon>Spermatophyta</taxon>
        <taxon>Magnoliopsida</taxon>
        <taxon>eudicotyledons</taxon>
        <taxon>Gunneridae</taxon>
        <taxon>Pentapetalae</taxon>
        <taxon>rosids</taxon>
        <taxon>fabids</taxon>
        <taxon>Fabales</taxon>
        <taxon>Fabaceae</taxon>
        <taxon>Papilionoideae</taxon>
        <taxon>50 kb inversion clade</taxon>
        <taxon>dalbergioids sensu lato</taxon>
        <taxon>Dalbergieae</taxon>
        <taxon>Pterocarpus clade</taxon>
        <taxon>Arachis</taxon>
    </lineage>
</organism>
<dbReference type="AlphaFoldDB" id="A0A444Y403"/>
<evidence type="ECO:0000256" key="4">
    <source>
        <dbReference type="PROSITE-ProRule" id="PRU01343"/>
    </source>
</evidence>
<dbReference type="InterPro" id="IPR010666">
    <property type="entry name" value="Znf_GRF"/>
</dbReference>
<evidence type="ECO:0000313" key="8">
    <source>
        <dbReference type="Proteomes" id="UP000289738"/>
    </source>
</evidence>
<feature type="coiled-coil region" evidence="5">
    <location>
        <begin position="61"/>
        <end position="88"/>
    </location>
</feature>
<proteinExistence type="predicted"/>
<dbReference type="EMBL" id="SDMP01000018">
    <property type="protein sequence ID" value="RYQ96633.1"/>
    <property type="molecule type" value="Genomic_DNA"/>
</dbReference>
<protein>
    <recommendedName>
        <fullName evidence="6">GRF-type domain-containing protein</fullName>
    </recommendedName>
</protein>
<evidence type="ECO:0000256" key="5">
    <source>
        <dbReference type="SAM" id="Coils"/>
    </source>
</evidence>
<keyword evidence="5" id="KW-0175">Coiled coil</keyword>
<accession>A0A444Y403</accession>
<dbReference type="GO" id="GO:0008270">
    <property type="term" value="F:zinc ion binding"/>
    <property type="evidence" value="ECO:0007669"/>
    <property type="project" value="UniProtKB-KW"/>
</dbReference>
<keyword evidence="2 4" id="KW-0863">Zinc-finger</keyword>
<gene>
    <name evidence="7" type="ORF">Ahy_B08g092470</name>
</gene>
<reference evidence="7 8" key="1">
    <citation type="submission" date="2019-01" db="EMBL/GenBank/DDBJ databases">
        <title>Sequencing of cultivated peanut Arachis hypogaea provides insights into genome evolution and oil improvement.</title>
        <authorList>
            <person name="Chen X."/>
        </authorList>
    </citation>
    <scope>NUCLEOTIDE SEQUENCE [LARGE SCALE GENOMIC DNA]</scope>
    <source>
        <strain evidence="8">cv. Fuhuasheng</strain>
        <tissue evidence="7">Leaves</tissue>
    </source>
</reference>
<feature type="domain" description="GRF-type" evidence="6">
    <location>
        <begin position="1"/>
        <end position="34"/>
    </location>
</feature>
<evidence type="ECO:0000256" key="1">
    <source>
        <dbReference type="ARBA" id="ARBA00022723"/>
    </source>
</evidence>
<keyword evidence="8" id="KW-1185">Reference proteome</keyword>
<name>A0A444Y403_ARAHY</name>
<sequence>MSKTNTNPNRQFFGCPLLKVKQTYCKFFVWVDEHIVRLGCVAPTRALGDTQPNDVVEHLGKKELENMMADLEERIVNLENRRSNNCCKDGLKQFSNNATNLNAFYNPSKEVKSNILGCLTTSSGLRKRSTSQHRGSAVGSYLFQQPNTKKCSKTMLLGC</sequence>
<evidence type="ECO:0000256" key="3">
    <source>
        <dbReference type="ARBA" id="ARBA00022833"/>
    </source>
</evidence>
<comment type="caution">
    <text evidence="7">The sequence shown here is derived from an EMBL/GenBank/DDBJ whole genome shotgun (WGS) entry which is preliminary data.</text>
</comment>
<dbReference type="Proteomes" id="UP000289738">
    <property type="component" value="Chromosome B08"/>
</dbReference>
<dbReference type="PROSITE" id="PS51999">
    <property type="entry name" value="ZF_GRF"/>
    <property type="match status" value="1"/>
</dbReference>
<keyword evidence="3" id="KW-0862">Zinc</keyword>
<evidence type="ECO:0000256" key="2">
    <source>
        <dbReference type="ARBA" id="ARBA00022771"/>
    </source>
</evidence>
<evidence type="ECO:0000259" key="6">
    <source>
        <dbReference type="PROSITE" id="PS51999"/>
    </source>
</evidence>
<keyword evidence="1" id="KW-0479">Metal-binding</keyword>
<evidence type="ECO:0000313" key="7">
    <source>
        <dbReference type="EMBL" id="RYQ96633.1"/>
    </source>
</evidence>